<gene>
    <name evidence="1" type="ORF">QR46_0200</name>
</gene>
<dbReference type="AlphaFoldDB" id="A0A132P0B3"/>
<dbReference type="EMBL" id="JXTI01000003">
    <property type="protein sequence ID" value="KWX15744.1"/>
    <property type="molecule type" value="Genomic_DNA"/>
</dbReference>
<dbReference type="Proteomes" id="UP000070089">
    <property type="component" value="Unassembled WGS sequence"/>
</dbReference>
<organism evidence="1 2">
    <name type="scientific">Giardia duodenalis assemblage B</name>
    <dbReference type="NCBI Taxonomy" id="1394984"/>
    <lineage>
        <taxon>Eukaryota</taxon>
        <taxon>Metamonada</taxon>
        <taxon>Diplomonadida</taxon>
        <taxon>Hexamitidae</taxon>
        <taxon>Giardiinae</taxon>
        <taxon>Giardia</taxon>
    </lineage>
</organism>
<sequence length="623" mass="70508">MRFGKLPLTISTTQRRIASEGSRKRVRYAPRTLSSCSGTRLPLLSVCWSCNAASSRTLRDDASIIVRILRSRRSALSMFKCNFSVLRSMLHDRRLTLQPDAVGCWQCLDGCIRSSTSDMHILFFSEVQVIGFSTPQLLQAISQRAALEPCINLRGHNILNAQIFNQKILLLSYTSQTPFLSIYDLVTNECKQSGIARVQMFTEESCSRCLDAPGSLLLLDNYVIFNFSRNSALFACEIAKIGDLDTYLQLSCQGICAPMVDKHQLWVFEKSFLYMYNTDSFIRPVGRHDLGRYEVHGKMLKEMVLPPLTIDSVRIHSLDYKTRRETPIISLTSRYCFEIDVEKKQLTLLTPLLTREESFSGCYTNATRFLFYTRETINGKLIVHSLHATLGRSLSNMLSLPIGHRLYTFEAKHQYDNQGPPRSLRDSLKEAVLDKELQEAIEACRPDSSIGMTPTQKASVLRAVIRRVAKKHTCDQNRSSIRETEAEQELRKLLHRYAERKLHNPRHAQHHGLTKGVYIGSSDNSGSRSEPVTQVHVSTYIVSRACTRDELAVARYAYKQSLFCSAKGLCSLCFTHTPSSCTHFLTSEPAIWSNTVTSCSIVTHAGLNILAVLCQHCLYIYLI</sequence>
<proteinExistence type="predicted"/>
<accession>A0A132P0B3</accession>
<name>A0A132P0B3_GIAIN</name>
<reference evidence="1 2" key="1">
    <citation type="journal article" date="2015" name="Mol. Biochem. Parasitol.">
        <title>Identification of polymorphic genes for use in assemblage B genotyping assays through comparative genomics of multiple assemblage B Giardia duodenalis isolates.</title>
        <authorList>
            <person name="Wielinga C."/>
            <person name="Thompson R.C."/>
            <person name="Monis P."/>
            <person name="Ryan U."/>
        </authorList>
    </citation>
    <scope>NUCLEOTIDE SEQUENCE [LARGE SCALE GENOMIC DNA]</scope>
    <source>
        <strain evidence="1 2">BAH15c1</strain>
    </source>
</reference>
<evidence type="ECO:0000313" key="2">
    <source>
        <dbReference type="Proteomes" id="UP000070089"/>
    </source>
</evidence>
<comment type="caution">
    <text evidence="1">The sequence shown here is derived from an EMBL/GenBank/DDBJ whole genome shotgun (WGS) entry which is preliminary data.</text>
</comment>
<protein>
    <submittedName>
        <fullName evidence="1">Uncharacterized protein</fullName>
    </submittedName>
</protein>
<evidence type="ECO:0000313" key="1">
    <source>
        <dbReference type="EMBL" id="KWX15744.1"/>
    </source>
</evidence>
<dbReference type="VEuPathDB" id="GiardiaDB:QR46_0200"/>
<dbReference type="OrthoDB" id="10254654at2759"/>